<dbReference type="Proteomes" id="UP000480178">
    <property type="component" value="Chromosome"/>
</dbReference>
<gene>
    <name evidence="1" type="ORF">GXP67_32620</name>
</gene>
<dbReference type="AlphaFoldDB" id="A0A6C0GUP6"/>
<sequence length="414" mass="47164">MKKEIPLPYVTYVLPQRSDLAFTDLINKLPALKQVYKRRWHPESLLNKIRKCAAPLLDFSKMIMNYTKGIAAFLSVCMLYSCETKTVAKLETEPKAIVKAQVIDSTAIIAARKQALADSLRKDSIRLAELKDSEIKKIEPSAPVEWPKLPDPLPGSILPEKRIIAFYGNPLSKRMGILGELPPDDMLAKLDEEIEAWKKADPETPIQPALHVIMVTAQGAPGRDKKYRLRMTDKVAEDVIAWAAKRDAIVFIDIQIGHSTLQDEIPRLAHLLSRPNVHFAIDAEFAMREDHVPGDYMGVFDAEDINYATSYLADLVAQHNLPPKVFVVHRFTQKMITNADKIKLDPRVQIVMHMDGWGSGTLKKDTYRRYIVREPVQYTGFKLFYKNDTRNGWSLMKPEDVLSLNPKPLYIQYQ</sequence>
<reference evidence="1 2" key="1">
    <citation type="submission" date="2020-01" db="EMBL/GenBank/DDBJ databases">
        <authorList>
            <person name="Kim M.K."/>
        </authorList>
    </citation>
    <scope>NUCLEOTIDE SEQUENCE [LARGE SCALE GENOMIC DNA]</scope>
    <source>
        <strain evidence="1 2">172606-1</strain>
    </source>
</reference>
<protein>
    <recommendedName>
        <fullName evidence="3">Lipoprotein</fullName>
    </recommendedName>
</protein>
<dbReference type="KEGG" id="rhoz:GXP67_32620"/>
<proteinExistence type="predicted"/>
<evidence type="ECO:0000313" key="1">
    <source>
        <dbReference type="EMBL" id="QHT71060.1"/>
    </source>
</evidence>
<accession>A0A6C0GUP6</accession>
<organism evidence="1 2">
    <name type="scientific">Rhodocytophaga rosea</name>
    <dbReference type="NCBI Taxonomy" id="2704465"/>
    <lineage>
        <taxon>Bacteria</taxon>
        <taxon>Pseudomonadati</taxon>
        <taxon>Bacteroidota</taxon>
        <taxon>Cytophagia</taxon>
        <taxon>Cytophagales</taxon>
        <taxon>Rhodocytophagaceae</taxon>
        <taxon>Rhodocytophaga</taxon>
    </lineage>
</organism>
<evidence type="ECO:0000313" key="2">
    <source>
        <dbReference type="Proteomes" id="UP000480178"/>
    </source>
</evidence>
<evidence type="ECO:0008006" key="3">
    <source>
        <dbReference type="Google" id="ProtNLM"/>
    </source>
</evidence>
<dbReference type="EMBL" id="CP048222">
    <property type="protein sequence ID" value="QHT71060.1"/>
    <property type="molecule type" value="Genomic_DNA"/>
</dbReference>
<dbReference type="RefSeq" id="WP_162447003.1">
    <property type="nucleotide sequence ID" value="NZ_CP048222.1"/>
</dbReference>
<keyword evidence="2" id="KW-1185">Reference proteome</keyword>
<name>A0A6C0GUP6_9BACT</name>